<reference evidence="12" key="1">
    <citation type="submission" date="2018-04" db="EMBL/GenBank/DDBJ databases">
        <authorList>
            <person name="Cornet L."/>
        </authorList>
    </citation>
    <scope>NUCLEOTIDE SEQUENCE [LARGE SCALE GENOMIC DNA]</scope>
</reference>
<feature type="transmembrane region" description="Helical" evidence="9">
    <location>
        <begin position="223"/>
        <end position="249"/>
    </location>
</feature>
<evidence type="ECO:0000256" key="4">
    <source>
        <dbReference type="ARBA" id="ARBA00022679"/>
    </source>
</evidence>
<comment type="subcellular location">
    <subcellularLocation>
        <location evidence="1">Cell membrane</location>
        <topology evidence="1">Multi-pass membrane protein</topology>
    </subcellularLocation>
</comment>
<dbReference type="GO" id="GO:0016763">
    <property type="term" value="F:pentosyltransferase activity"/>
    <property type="evidence" value="ECO:0007669"/>
    <property type="project" value="TreeGrafter"/>
</dbReference>
<organism evidence="11 12">
    <name type="scientific">Leptolyngbya foveolarum</name>
    <dbReference type="NCBI Taxonomy" id="47253"/>
    <lineage>
        <taxon>Bacteria</taxon>
        <taxon>Bacillati</taxon>
        <taxon>Cyanobacteriota</taxon>
        <taxon>Cyanophyceae</taxon>
        <taxon>Leptolyngbyales</taxon>
        <taxon>Leptolyngbyaceae</taxon>
        <taxon>Leptolyngbya group</taxon>
        <taxon>Leptolyngbya</taxon>
    </lineage>
</organism>
<evidence type="ECO:0000256" key="5">
    <source>
        <dbReference type="ARBA" id="ARBA00022692"/>
    </source>
</evidence>
<keyword evidence="6 9" id="KW-1133">Transmembrane helix</keyword>
<evidence type="ECO:0000256" key="9">
    <source>
        <dbReference type="SAM" id="Phobius"/>
    </source>
</evidence>
<sequence>MNTQKNQRSFNSSNLSSSPGEGDSPFNPLAPFWKGGFRFIVIGVVVLGIVFRLGNLAIKPYWEDEVFTSLLVSGYEIEMIETAVKSNLMPVDGLTKYQEVHLGRSWKDTSVALAKRPEHTPLYFLLARAWAECFGSSITAMRAFPAVSSLLTLPLFYWLARLLFGSSEIAAITLCLACTSPIFIRYAQDTRPYSLWVVGILLSSAMLLHSLQNSRRRNWMLYSVSVAFAILTQWLSSFVFLAHGIYVLVIKNRFIWARPIMGEPVTEEQVAIERTTLKHFFAALTVGLLPALPWVGLVVYRRSSVQTVLGWLEKEETLSGLMVNWLSNVSRLVFAGLPADNSWLWIVGPFALLLVGSTVRIVTKRPIKQWLLPVLLCVIPTVAFVAPDLLFGGTRSLISRYFLPAYVGALLILGFGLGASTLPAKTLAKRPWRPQRMLFYAVLTISLSASWFNLNADNWWGEPDFSRQAASIITQTSSPVEVYSDQRLSPFMAFSLSLRPTDYVMWLDSTEPLPAEMFGNTRTTFLFEPSDSLLIRVKEEAAKRGVKVALVQGNSPAEGLSQSLFQIGDNRP</sequence>
<feature type="transmembrane region" description="Helical" evidence="9">
    <location>
        <begin position="39"/>
        <end position="58"/>
    </location>
</feature>
<protein>
    <recommendedName>
        <fullName evidence="10">Glycosyltransferase RgtA/B/C/D-like domain-containing protein</fullName>
    </recommendedName>
</protein>
<evidence type="ECO:0000256" key="1">
    <source>
        <dbReference type="ARBA" id="ARBA00004651"/>
    </source>
</evidence>
<comment type="caution">
    <text evidence="11">The sequence shown here is derived from an EMBL/GenBank/DDBJ whole genome shotgun (WGS) entry which is preliminary data.</text>
</comment>
<evidence type="ECO:0000313" key="12">
    <source>
        <dbReference type="Proteomes" id="UP000249354"/>
    </source>
</evidence>
<feature type="compositionally biased region" description="Low complexity" evidence="8">
    <location>
        <begin position="9"/>
        <end position="18"/>
    </location>
</feature>
<reference evidence="11 12" key="2">
    <citation type="submission" date="2018-06" db="EMBL/GenBank/DDBJ databases">
        <title>Metagenomic assembly of (sub)arctic Cyanobacteria and their associated microbiome from non-axenic cultures.</title>
        <authorList>
            <person name="Baurain D."/>
        </authorList>
    </citation>
    <scope>NUCLEOTIDE SEQUENCE [LARGE SCALE GENOMIC DNA]</scope>
    <source>
        <strain evidence="11">ULC129bin1</strain>
    </source>
</reference>
<feature type="domain" description="Glycosyltransferase RgtA/B/C/D-like" evidence="10">
    <location>
        <begin position="119"/>
        <end position="259"/>
    </location>
</feature>
<keyword evidence="7 9" id="KW-0472">Membrane</keyword>
<evidence type="ECO:0000313" key="11">
    <source>
        <dbReference type="EMBL" id="PZO22240.1"/>
    </source>
</evidence>
<dbReference type="GO" id="GO:0005886">
    <property type="term" value="C:plasma membrane"/>
    <property type="evidence" value="ECO:0007669"/>
    <property type="project" value="UniProtKB-SubCell"/>
</dbReference>
<dbReference type="EMBL" id="QBMC01000012">
    <property type="protein sequence ID" value="PZO22240.1"/>
    <property type="molecule type" value="Genomic_DNA"/>
</dbReference>
<evidence type="ECO:0000256" key="3">
    <source>
        <dbReference type="ARBA" id="ARBA00022676"/>
    </source>
</evidence>
<keyword evidence="3" id="KW-0328">Glycosyltransferase</keyword>
<feature type="transmembrane region" description="Helical" evidence="9">
    <location>
        <begin position="143"/>
        <end position="160"/>
    </location>
</feature>
<proteinExistence type="predicted"/>
<dbReference type="Pfam" id="PF13231">
    <property type="entry name" value="PMT_2"/>
    <property type="match status" value="1"/>
</dbReference>
<name>A0A2W4USF9_9CYAN</name>
<evidence type="ECO:0000259" key="10">
    <source>
        <dbReference type="Pfam" id="PF13231"/>
    </source>
</evidence>
<keyword evidence="5 9" id="KW-0812">Transmembrane</keyword>
<accession>A0A2W4USF9</accession>
<dbReference type="AlphaFoldDB" id="A0A2W4USF9"/>
<keyword evidence="4" id="KW-0808">Transferase</keyword>
<dbReference type="InterPro" id="IPR038731">
    <property type="entry name" value="RgtA/B/C-like"/>
</dbReference>
<feature type="transmembrane region" description="Helical" evidence="9">
    <location>
        <begin position="169"/>
        <end position="187"/>
    </location>
</feature>
<evidence type="ECO:0000256" key="8">
    <source>
        <dbReference type="SAM" id="MobiDB-lite"/>
    </source>
</evidence>
<keyword evidence="2" id="KW-1003">Cell membrane</keyword>
<dbReference type="GO" id="GO:0009103">
    <property type="term" value="P:lipopolysaccharide biosynthetic process"/>
    <property type="evidence" value="ECO:0007669"/>
    <property type="project" value="UniProtKB-ARBA"/>
</dbReference>
<evidence type="ECO:0000256" key="7">
    <source>
        <dbReference type="ARBA" id="ARBA00023136"/>
    </source>
</evidence>
<feature type="transmembrane region" description="Helical" evidence="9">
    <location>
        <begin position="280"/>
        <end position="300"/>
    </location>
</feature>
<feature type="transmembrane region" description="Helical" evidence="9">
    <location>
        <begin position="343"/>
        <end position="363"/>
    </location>
</feature>
<feature type="region of interest" description="Disordered" evidence="8">
    <location>
        <begin position="1"/>
        <end position="22"/>
    </location>
</feature>
<dbReference type="PANTHER" id="PTHR33908:SF3">
    <property type="entry name" value="UNDECAPRENYL PHOSPHATE-ALPHA-4-AMINO-4-DEOXY-L-ARABINOSE ARABINOSYL TRANSFERASE"/>
    <property type="match status" value="1"/>
</dbReference>
<dbReference type="GO" id="GO:0010041">
    <property type="term" value="P:response to iron(III) ion"/>
    <property type="evidence" value="ECO:0007669"/>
    <property type="project" value="TreeGrafter"/>
</dbReference>
<evidence type="ECO:0000256" key="6">
    <source>
        <dbReference type="ARBA" id="ARBA00022989"/>
    </source>
</evidence>
<dbReference type="InterPro" id="IPR050297">
    <property type="entry name" value="LipidA_mod_glycosyltrf_83"/>
</dbReference>
<evidence type="ECO:0000256" key="2">
    <source>
        <dbReference type="ARBA" id="ARBA00022475"/>
    </source>
</evidence>
<gene>
    <name evidence="11" type="ORF">DCF25_03320</name>
</gene>
<feature type="transmembrane region" description="Helical" evidence="9">
    <location>
        <begin position="437"/>
        <end position="454"/>
    </location>
</feature>
<feature type="transmembrane region" description="Helical" evidence="9">
    <location>
        <begin position="403"/>
        <end position="425"/>
    </location>
</feature>
<dbReference type="PANTHER" id="PTHR33908">
    <property type="entry name" value="MANNOSYLTRANSFERASE YKCB-RELATED"/>
    <property type="match status" value="1"/>
</dbReference>
<dbReference type="Proteomes" id="UP000249354">
    <property type="component" value="Unassembled WGS sequence"/>
</dbReference>
<feature type="transmembrane region" description="Helical" evidence="9">
    <location>
        <begin position="193"/>
        <end position="211"/>
    </location>
</feature>
<feature type="transmembrane region" description="Helical" evidence="9">
    <location>
        <begin position="370"/>
        <end position="391"/>
    </location>
</feature>